<dbReference type="EMBL" id="JAKNSF020000211">
    <property type="protein sequence ID" value="KAK7706817.1"/>
    <property type="molecule type" value="Genomic_DNA"/>
</dbReference>
<dbReference type="Proteomes" id="UP001430848">
    <property type="component" value="Unassembled WGS sequence"/>
</dbReference>
<dbReference type="SUPFAM" id="SSF53474">
    <property type="entry name" value="alpha/beta-Hydrolases"/>
    <property type="match status" value="1"/>
</dbReference>
<feature type="domain" description="AB hydrolase-1" evidence="1">
    <location>
        <begin position="30"/>
        <end position="155"/>
    </location>
</feature>
<dbReference type="InterPro" id="IPR000073">
    <property type="entry name" value="AB_hydrolase_1"/>
</dbReference>
<evidence type="ECO:0000313" key="3">
    <source>
        <dbReference type="Proteomes" id="UP001430848"/>
    </source>
</evidence>
<reference evidence="2 3" key="1">
    <citation type="submission" date="2024-02" db="EMBL/GenBank/DDBJ databases">
        <title>De novo assembly and annotation of 12 fungi associated with fruit tree decline syndrome in Ontario, Canada.</title>
        <authorList>
            <person name="Sulman M."/>
            <person name="Ellouze W."/>
            <person name="Ilyukhin E."/>
        </authorList>
    </citation>
    <scope>NUCLEOTIDE SEQUENCE [LARGE SCALE GENOMIC DNA]</scope>
    <source>
        <strain evidence="2 3">M169</strain>
    </source>
</reference>
<name>A0ABR1NM90_DIAER</name>
<dbReference type="PANTHER" id="PTHR43798:SF33">
    <property type="entry name" value="HYDROLASE, PUTATIVE (AFU_ORTHOLOGUE AFUA_2G14860)-RELATED"/>
    <property type="match status" value="1"/>
</dbReference>
<protein>
    <recommendedName>
        <fullName evidence="1">AB hydrolase-1 domain-containing protein</fullName>
    </recommendedName>
</protein>
<dbReference type="PANTHER" id="PTHR43798">
    <property type="entry name" value="MONOACYLGLYCEROL LIPASE"/>
    <property type="match status" value="1"/>
</dbReference>
<dbReference type="Pfam" id="PF00561">
    <property type="entry name" value="Abhydrolase_1"/>
    <property type="match status" value="1"/>
</dbReference>
<proteinExistence type="predicted"/>
<dbReference type="Gene3D" id="3.40.50.1820">
    <property type="entry name" value="alpha/beta hydrolase"/>
    <property type="match status" value="1"/>
</dbReference>
<accession>A0ABR1NM90</accession>
<dbReference type="InterPro" id="IPR000639">
    <property type="entry name" value="Epox_hydrolase-like"/>
</dbReference>
<evidence type="ECO:0000313" key="2">
    <source>
        <dbReference type="EMBL" id="KAK7706817.1"/>
    </source>
</evidence>
<dbReference type="InterPro" id="IPR050266">
    <property type="entry name" value="AB_hydrolase_sf"/>
</dbReference>
<evidence type="ECO:0000259" key="1">
    <source>
        <dbReference type="Pfam" id="PF00561"/>
    </source>
</evidence>
<gene>
    <name evidence="2" type="ORF">SLS63_013883</name>
</gene>
<sequence length="305" mass="33858">MYDPILDLKKAKTPTLEIAYYEHGPPTGWPVVLSHGFPYSPQAFDEVVPRLTPQGARIIVPYVRGFAPTIFRSTHSMRTGQQAALGSDVIELLDALGIEKAILAGFDWGGVASCVPAALWPDRVAGLVSYAGYDIIDVAAQRSAVVPPSLEAVAWYQHLFQGERGRACLQQHRRELAQLLWSQWSPTWDEAARDAAFEKAAPAFANADFVDVVVQTYRFVLGNENGDPVYREREAQLARRPKIRVPTVTLDGRKDPLKPGGTESHAEMFDGKHERWEADVGHAFPLEAPVMFADAVLKVKQWAVW</sequence>
<comment type="caution">
    <text evidence="2">The sequence shown here is derived from an EMBL/GenBank/DDBJ whole genome shotgun (WGS) entry which is preliminary data.</text>
</comment>
<organism evidence="2 3">
    <name type="scientific">Diaporthe eres</name>
    <name type="common">Phomopsis oblonga</name>
    <dbReference type="NCBI Taxonomy" id="83184"/>
    <lineage>
        <taxon>Eukaryota</taxon>
        <taxon>Fungi</taxon>
        <taxon>Dikarya</taxon>
        <taxon>Ascomycota</taxon>
        <taxon>Pezizomycotina</taxon>
        <taxon>Sordariomycetes</taxon>
        <taxon>Sordariomycetidae</taxon>
        <taxon>Diaporthales</taxon>
        <taxon>Diaporthaceae</taxon>
        <taxon>Diaporthe</taxon>
        <taxon>Diaporthe eres species complex</taxon>
    </lineage>
</organism>
<keyword evidence="3" id="KW-1185">Reference proteome</keyword>
<dbReference type="InterPro" id="IPR029058">
    <property type="entry name" value="AB_hydrolase_fold"/>
</dbReference>
<dbReference type="PRINTS" id="PR00412">
    <property type="entry name" value="EPOXHYDRLASE"/>
</dbReference>